<keyword evidence="2" id="KW-1185">Reference proteome</keyword>
<gene>
    <name evidence="1" type="ORF">ACFOKA_05000</name>
</gene>
<organism evidence="1 2">
    <name type="scientific">Kordiimonas pumila</name>
    <dbReference type="NCBI Taxonomy" id="2161677"/>
    <lineage>
        <taxon>Bacteria</taxon>
        <taxon>Pseudomonadati</taxon>
        <taxon>Pseudomonadota</taxon>
        <taxon>Alphaproteobacteria</taxon>
        <taxon>Kordiimonadales</taxon>
        <taxon>Kordiimonadaceae</taxon>
        <taxon>Kordiimonas</taxon>
    </lineage>
</organism>
<dbReference type="RefSeq" id="WP_194211761.1">
    <property type="nucleotide sequence ID" value="NZ_CP061205.1"/>
</dbReference>
<dbReference type="Proteomes" id="UP001595444">
    <property type="component" value="Unassembled WGS sequence"/>
</dbReference>
<protein>
    <submittedName>
        <fullName evidence="1">Uncharacterized protein</fullName>
    </submittedName>
</protein>
<comment type="caution">
    <text evidence="1">The sequence shown here is derived from an EMBL/GenBank/DDBJ whole genome shotgun (WGS) entry which is preliminary data.</text>
</comment>
<evidence type="ECO:0000313" key="2">
    <source>
        <dbReference type="Proteomes" id="UP001595444"/>
    </source>
</evidence>
<accession>A0ABV7D280</accession>
<sequence length="90" mass="10359">MNEQVKESKTANTKTVLPTSAQIRYLMCGKDQPGGKLPLFDKDGQRINPKTIRACLKNGWCEAWYRNPIKPDWLVCKLTQQGVRLLNKRK</sequence>
<name>A0ABV7D280_9PROT</name>
<evidence type="ECO:0000313" key="1">
    <source>
        <dbReference type="EMBL" id="MFC3051258.1"/>
    </source>
</evidence>
<reference evidence="2" key="1">
    <citation type="journal article" date="2019" name="Int. J. Syst. Evol. Microbiol.">
        <title>The Global Catalogue of Microorganisms (GCM) 10K type strain sequencing project: providing services to taxonomists for standard genome sequencing and annotation.</title>
        <authorList>
            <consortium name="The Broad Institute Genomics Platform"/>
            <consortium name="The Broad Institute Genome Sequencing Center for Infectious Disease"/>
            <person name="Wu L."/>
            <person name="Ma J."/>
        </authorList>
    </citation>
    <scope>NUCLEOTIDE SEQUENCE [LARGE SCALE GENOMIC DNA]</scope>
    <source>
        <strain evidence="2">KCTC 62164</strain>
    </source>
</reference>
<dbReference type="EMBL" id="JBHRSL010000002">
    <property type="protein sequence ID" value="MFC3051258.1"/>
    <property type="molecule type" value="Genomic_DNA"/>
</dbReference>
<proteinExistence type="predicted"/>